<comment type="caution">
    <text evidence="2">The sequence shown here is derived from an EMBL/GenBank/DDBJ whole genome shotgun (WGS) entry which is preliminary data.</text>
</comment>
<organism evidence="2 3">
    <name type="scientific">Nocardioides cavernae</name>
    <dbReference type="NCBI Taxonomy" id="1921566"/>
    <lineage>
        <taxon>Bacteria</taxon>
        <taxon>Bacillati</taxon>
        <taxon>Actinomycetota</taxon>
        <taxon>Actinomycetes</taxon>
        <taxon>Propionibacteriales</taxon>
        <taxon>Nocardioidaceae</taxon>
        <taxon>Nocardioides</taxon>
    </lineage>
</organism>
<dbReference type="RefSeq" id="WP_179620319.1">
    <property type="nucleotide sequence ID" value="NZ_JACCBW010000002.1"/>
</dbReference>
<protein>
    <submittedName>
        <fullName evidence="2">Uncharacterized protein</fullName>
    </submittedName>
</protein>
<evidence type="ECO:0000313" key="3">
    <source>
        <dbReference type="Proteomes" id="UP000549911"/>
    </source>
</evidence>
<dbReference type="PROSITE" id="PS51257">
    <property type="entry name" value="PROKAR_LIPOPROTEIN"/>
    <property type="match status" value="1"/>
</dbReference>
<name>A0A7Y9H4J4_9ACTN</name>
<reference evidence="2 3" key="1">
    <citation type="submission" date="2020-07" db="EMBL/GenBank/DDBJ databases">
        <authorList>
            <person name="Partida-Martinez L."/>
            <person name="Huntemann M."/>
            <person name="Clum A."/>
            <person name="Wang J."/>
            <person name="Palaniappan K."/>
            <person name="Ritter S."/>
            <person name="Chen I.-M."/>
            <person name="Stamatis D."/>
            <person name="Reddy T."/>
            <person name="O'Malley R."/>
            <person name="Daum C."/>
            <person name="Shapiro N."/>
            <person name="Ivanova N."/>
            <person name="Kyrpides N."/>
            <person name="Woyke T."/>
        </authorList>
    </citation>
    <scope>NUCLEOTIDE SEQUENCE [LARGE SCALE GENOMIC DNA]</scope>
    <source>
        <strain evidence="2 3">AT2.17</strain>
    </source>
</reference>
<dbReference type="EMBL" id="JACCBW010000002">
    <property type="protein sequence ID" value="NYE37807.1"/>
    <property type="molecule type" value="Genomic_DNA"/>
</dbReference>
<dbReference type="Proteomes" id="UP000549911">
    <property type="component" value="Unassembled WGS sequence"/>
</dbReference>
<keyword evidence="3" id="KW-1185">Reference proteome</keyword>
<evidence type="ECO:0000313" key="2">
    <source>
        <dbReference type="EMBL" id="NYE37807.1"/>
    </source>
</evidence>
<proteinExistence type="predicted"/>
<accession>A0A7Y9H4J4</accession>
<feature type="compositionally biased region" description="Low complexity" evidence="1">
    <location>
        <begin position="133"/>
        <end position="144"/>
    </location>
</feature>
<gene>
    <name evidence="2" type="ORF">F4692_002940</name>
</gene>
<sequence length="151" mass="15232">MTPSRSCAVVVVVAAALLSGCGGQECENGADVVREVGASLVVEAAAGPDGETVPVVELSHLRLDGRPVDRRGLVSSPYSHGLSLEGGRVVCTVPCGLSGTAGRWRFRVTGKDAGSAQVYALGAPRTSPNACSPPRGRVPTVTPRLGPGTGS</sequence>
<evidence type="ECO:0000256" key="1">
    <source>
        <dbReference type="SAM" id="MobiDB-lite"/>
    </source>
</evidence>
<feature type="region of interest" description="Disordered" evidence="1">
    <location>
        <begin position="124"/>
        <end position="151"/>
    </location>
</feature>
<reference evidence="2 3" key="2">
    <citation type="submission" date="2020-08" db="EMBL/GenBank/DDBJ databases">
        <title>The Agave Microbiome: Exploring the role of microbial communities in plant adaptations to desert environments.</title>
        <authorList>
            <person name="Partida-Martinez L.P."/>
        </authorList>
    </citation>
    <scope>NUCLEOTIDE SEQUENCE [LARGE SCALE GENOMIC DNA]</scope>
    <source>
        <strain evidence="2 3">AT2.17</strain>
    </source>
</reference>
<dbReference type="AlphaFoldDB" id="A0A7Y9H4J4"/>